<dbReference type="SUPFAM" id="SSF55729">
    <property type="entry name" value="Acyl-CoA N-acyltransferases (Nat)"/>
    <property type="match status" value="1"/>
</dbReference>
<keyword evidence="2" id="KW-0808">Transferase</keyword>
<dbReference type="EMBL" id="MCGI01000003">
    <property type="protein sequence ID" value="ODM10860.1"/>
    <property type="molecule type" value="Genomic_DNA"/>
</dbReference>
<dbReference type="InterPro" id="IPR000182">
    <property type="entry name" value="GNAT_dom"/>
</dbReference>
<dbReference type="RefSeq" id="WP_009251657.1">
    <property type="nucleotide sequence ID" value="NZ_CABMHK010000032.1"/>
</dbReference>
<dbReference type="GO" id="GO:0016747">
    <property type="term" value="F:acyltransferase activity, transferring groups other than amino-acyl groups"/>
    <property type="evidence" value="ECO:0007669"/>
    <property type="project" value="InterPro"/>
</dbReference>
<organism evidence="2 3">
    <name type="scientific">Eisenbergiella tayi</name>
    <dbReference type="NCBI Taxonomy" id="1432052"/>
    <lineage>
        <taxon>Bacteria</taxon>
        <taxon>Bacillati</taxon>
        <taxon>Bacillota</taxon>
        <taxon>Clostridia</taxon>
        <taxon>Lachnospirales</taxon>
        <taxon>Lachnospiraceae</taxon>
        <taxon>Eisenbergiella</taxon>
    </lineage>
</organism>
<comment type="caution">
    <text evidence="2">The sequence shown here is derived from an EMBL/GenBank/DDBJ whole genome shotgun (WGS) entry which is preliminary data.</text>
</comment>
<evidence type="ECO:0000259" key="1">
    <source>
        <dbReference type="PROSITE" id="PS51186"/>
    </source>
</evidence>
<protein>
    <submittedName>
        <fullName evidence="2">Acetyltransferase (GNAT) family protein</fullName>
    </submittedName>
</protein>
<dbReference type="Gene3D" id="3.40.630.30">
    <property type="match status" value="1"/>
</dbReference>
<accession>A0A1E3AQ93</accession>
<evidence type="ECO:0000313" key="2">
    <source>
        <dbReference type="EMBL" id="ODM10860.1"/>
    </source>
</evidence>
<reference evidence="2 3" key="1">
    <citation type="submission" date="2016-07" db="EMBL/GenBank/DDBJ databases">
        <title>Characterization of isolates of Eisenbergiella tayi derived from blood cultures, using whole genome sequencing.</title>
        <authorList>
            <person name="Burdz T."/>
            <person name="Wiebe D."/>
            <person name="Huynh C."/>
            <person name="Bernard K."/>
        </authorList>
    </citation>
    <scope>NUCLEOTIDE SEQUENCE [LARGE SCALE GENOMIC DNA]</scope>
    <source>
        <strain evidence="2 3">NML 120489</strain>
    </source>
</reference>
<dbReference type="PATRIC" id="fig|1432052.3.peg.3641"/>
<dbReference type="AlphaFoldDB" id="A0A1E3AQ93"/>
<dbReference type="Proteomes" id="UP000095003">
    <property type="component" value="Unassembled WGS sequence"/>
</dbReference>
<dbReference type="CDD" id="cd04301">
    <property type="entry name" value="NAT_SF"/>
    <property type="match status" value="1"/>
</dbReference>
<gene>
    <name evidence="2" type="ORF">BEH84_03289</name>
</gene>
<dbReference type="InterPro" id="IPR016181">
    <property type="entry name" value="Acyl_CoA_acyltransferase"/>
</dbReference>
<name>A0A1E3AQ93_9FIRM</name>
<sequence length="316" mass="36706">MDIAFHTASDLAKFKEEIISILYRKYEEEMKHFPFLNYMSKDKFQSYTDQYLAHTKIVLGMENERITGVLLYHTWNKCGEKHIDIPVCGYGACAEDEDKMIGKLFQYMAQNEAAEGITNFSVHIYAHDFPARQLFSFMQFGTMSEICIRKAGADHEKSTPYRIQNLTKSQITENWSCIWALTKNIIDHLKESPVFYKGDEFTEETYRAFYLDENTTVYAAYDDSGEMIGIIESNGEENSFVCAGDKSVNVGEVYVLPEYRRSGLAQDLLFYAEKSVLEQGAAFMWVEHGTANPNARGFWNRYFDTYQYEMIRQVVW</sequence>
<dbReference type="PROSITE" id="PS51186">
    <property type="entry name" value="GNAT"/>
    <property type="match status" value="1"/>
</dbReference>
<feature type="domain" description="N-acetyltransferase" evidence="1">
    <location>
        <begin position="176"/>
        <end position="315"/>
    </location>
</feature>
<proteinExistence type="predicted"/>
<evidence type="ECO:0000313" key="3">
    <source>
        <dbReference type="Proteomes" id="UP000095003"/>
    </source>
</evidence>
<dbReference type="Pfam" id="PF00583">
    <property type="entry name" value="Acetyltransf_1"/>
    <property type="match status" value="1"/>
</dbReference>